<dbReference type="Pfam" id="PF00534">
    <property type="entry name" value="Glycos_transf_1"/>
    <property type="match status" value="1"/>
</dbReference>
<organism evidence="3 4">
    <name type="scientific">Ruminococcus bovis</name>
    <dbReference type="NCBI Taxonomy" id="2564099"/>
    <lineage>
        <taxon>Bacteria</taxon>
        <taxon>Bacillati</taxon>
        <taxon>Bacillota</taxon>
        <taxon>Clostridia</taxon>
        <taxon>Eubacteriales</taxon>
        <taxon>Oscillospiraceae</taxon>
        <taxon>Ruminococcus</taxon>
    </lineage>
</organism>
<dbReference type="Pfam" id="PF13439">
    <property type="entry name" value="Glyco_transf_4"/>
    <property type="match status" value="1"/>
</dbReference>
<evidence type="ECO:0000313" key="3">
    <source>
        <dbReference type="EMBL" id="QCT06951.1"/>
    </source>
</evidence>
<dbReference type="RefSeq" id="WP_138157026.1">
    <property type="nucleotide sequence ID" value="NZ_CP039381.1"/>
</dbReference>
<feature type="domain" description="Glycosyl transferase family 1" evidence="1">
    <location>
        <begin position="188"/>
        <end position="351"/>
    </location>
</feature>
<dbReference type="KEGG" id="ruj:E5Z56_06055"/>
<dbReference type="InterPro" id="IPR001296">
    <property type="entry name" value="Glyco_trans_1"/>
</dbReference>
<dbReference type="PANTHER" id="PTHR45947:SF3">
    <property type="entry name" value="SULFOQUINOVOSYL TRANSFERASE SQD2"/>
    <property type="match status" value="1"/>
</dbReference>
<dbReference type="GO" id="GO:0016758">
    <property type="term" value="F:hexosyltransferase activity"/>
    <property type="evidence" value="ECO:0007669"/>
    <property type="project" value="TreeGrafter"/>
</dbReference>
<feature type="domain" description="Glycosyltransferase subfamily 4-like N-terminal" evidence="2">
    <location>
        <begin position="15"/>
        <end position="177"/>
    </location>
</feature>
<dbReference type="PANTHER" id="PTHR45947">
    <property type="entry name" value="SULFOQUINOVOSYL TRANSFERASE SQD2"/>
    <property type="match status" value="1"/>
</dbReference>
<sequence>MHKKTKVLHIAQAAGGVDRYLQSLLKYFDREKFENVLVCSNDFEEKDYKNIVDKFIVVKMQREISAKADFSAIKSVRKIIKNEKPDIVYVHSSKAGAIGRIADFGIKNKVVYNPHGWAFNMDCGSKKKLMYRMIEKFLSPLTTDFVCISDAEKVSAQENKIAKDKKLNVILNGIDIENCEKQLANSVTRESLGIKEDAFVIGQVGRLSLQKSPDIFIQSAVKVKEKIKNAHFVLVGDGDMKEEVLSYAREKGIENSLTITGWVDNPLSYVGLFDIATLLSRWEGFGLVLPEYMLAKKPIVACGVDAIPTVIDNNKTGVLVKPESPKETADAIYKIYSDNEFRNQLIENSTKAVYEKFDAKRVSLETEKLFLNDEESINE</sequence>
<dbReference type="CDD" id="cd03808">
    <property type="entry name" value="GT4_CapM-like"/>
    <property type="match status" value="1"/>
</dbReference>
<evidence type="ECO:0000259" key="2">
    <source>
        <dbReference type="Pfam" id="PF13439"/>
    </source>
</evidence>
<keyword evidence="4" id="KW-1185">Reference proteome</keyword>
<evidence type="ECO:0000313" key="4">
    <source>
        <dbReference type="Proteomes" id="UP000301475"/>
    </source>
</evidence>
<dbReference type="InterPro" id="IPR028098">
    <property type="entry name" value="Glyco_trans_4-like_N"/>
</dbReference>
<name>A0A4P8XV41_9FIRM</name>
<dbReference type="AlphaFoldDB" id="A0A4P8XV41"/>
<dbReference type="SUPFAM" id="SSF53756">
    <property type="entry name" value="UDP-Glycosyltransferase/glycogen phosphorylase"/>
    <property type="match status" value="1"/>
</dbReference>
<protein>
    <submittedName>
        <fullName evidence="3">Glycosyltransferase family 4 protein</fullName>
    </submittedName>
</protein>
<reference evidence="3 4" key="1">
    <citation type="submission" date="2019-04" db="EMBL/GenBank/DDBJ databases">
        <authorList>
            <person name="Embree M."/>
            <person name="Gaffney J.R."/>
        </authorList>
    </citation>
    <scope>NUCLEOTIDE SEQUENCE [LARGE SCALE GENOMIC DNA]</scope>
    <source>
        <strain evidence="3 4">JE7A12</strain>
    </source>
</reference>
<dbReference type="Gene3D" id="3.40.50.2000">
    <property type="entry name" value="Glycogen Phosphorylase B"/>
    <property type="match status" value="2"/>
</dbReference>
<dbReference type="OrthoDB" id="9787617at2"/>
<dbReference type="EMBL" id="CP039381">
    <property type="protein sequence ID" value="QCT06951.1"/>
    <property type="molecule type" value="Genomic_DNA"/>
</dbReference>
<dbReference type="InterPro" id="IPR050194">
    <property type="entry name" value="Glycosyltransferase_grp1"/>
</dbReference>
<keyword evidence="3" id="KW-0808">Transferase</keyword>
<evidence type="ECO:0000259" key="1">
    <source>
        <dbReference type="Pfam" id="PF00534"/>
    </source>
</evidence>
<proteinExistence type="predicted"/>
<dbReference type="Proteomes" id="UP000301475">
    <property type="component" value="Chromosome"/>
</dbReference>
<accession>A0A4P8XV41</accession>
<gene>
    <name evidence="3" type="ORF">E5Z56_06055</name>
</gene>